<evidence type="ECO:0000259" key="3">
    <source>
        <dbReference type="PROSITE" id="PS51186"/>
    </source>
</evidence>
<feature type="domain" description="N-acetyltransferase" evidence="3">
    <location>
        <begin position="1"/>
        <end position="155"/>
    </location>
</feature>
<evidence type="ECO:0000256" key="2">
    <source>
        <dbReference type="ARBA" id="ARBA00023315"/>
    </source>
</evidence>
<dbReference type="Gene3D" id="3.40.630.30">
    <property type="match status" value="1"/>
</dbReference>
<dbReference type="Proteomes" id="UP000824165">
    <property type="component" value="Unassembled WGS sequence"/>
</dbReference>
<dbReference type="InterPro" id="IPR016181">
    <property type="entry name" value="Acyl_CoA_acyltransferase"/>
</dbReference>
<dbReference type="InterPro" id="IPR050832">
    <property type="entry name" value="Bact_Acetyltransf"/>
</dbReference>
<dbReference type="PANTHER" id="PTHR43877">
    <property type="entry name" value="AMINOALKYLPHOSPHONATE N-ACETYLTRANSFERASE-RELATED-RELATED"/>
    <property type="match status" value="1"/>
</dbReference>
<name>A0A9D1KPG6_9FIRM</name>
<dbReference type="CDD" id="cd04301">
    <property type="entry name" value="NAT_SF"/>
    <property type="match status" value="1"/>
</dbReference>
<protein>
    <submittedName>
        <fullName evidence="4">GNAT family N-acetyltransferase</fullName>
    </submittedName>
</protein>
<evidence type="ECO:0000256" key="1">
    <source>
        <dbReference type="ARBA" id="ARBA00022679"/>
    </source>
</evidence>
<dbReference type="Pfam" id="PF00583">
    <property type="entry name" value="Acetyltransf_1"/>
    <property type="match status" value="1"/>
</dbReference>
<organism evidence="4 5">
    <name type="scientific">Candidatus Ornithomonoglobus intestinigallinarum</name>
    <dbReference type="NCBI Taxonomy" id="2840894"/>
    <lineage>
        <taxon>Bacteria</taxon>
        <taxon>Bacillati</taxon>
        <taxon>Bacillota</taxon>
        <taxon>Clostridia</taxon>
        <taxon>Candidatus Ornithomonoglobus</taxon>
    </lineage>
</organism>
<dbReference type="PANTHER" id="PTHR43877:SF1">
    <property type="entry name" value="ACETYLTRANSFERASE"/>
    <property type="match status" value="1"/>
</dbReference>
<dbReference type="InterPro" id="IPR000182">
    <property type="entry name" value="GNAT_dom"/>
</dbReference>
<dbReference type="GO" id="GO:0016747">
    <property type="term" value="F:acyltransferase activity, transferring groups other than amino-acyl groups"/>
    <property type="evidence" value="ECO:0007669"/>
    <property type="project" value="InterPro"/>
</dbReference>
<evidence type="ECO:0000313" key="4">
    <source>
        <dbReference type="EMBL" id="HIT84630.1"/>
    </source>
</evidence>
<accession>A0A9D1KPG6</accession>
<dbReference type="SUPFAM" id="SSF55729">
    <property type="entry name" value="Acyl-CoA N-acyltransferases (Nat)"/>
    <property type="match status" value="1"/>
</dbReference>
<reference evidence="4" key="1">
    <citation type="submission" date="2020-10" db="EMBL/GenBank/DDBJ databases">
        <authorList>
            <person name="Gilroy R."/>
        </authorList>
    </citation>
    <scope>NUCLEOTIDE SEQUENCE</scope>
    <source>
        <strain evidence="4">CHK181-108</strain>
    </source>
</reference>
<reference evidence="4" key="2">
    <citation type="journal article" date="2021" name="PeerJ">
        <title>Extensive microbial diversity within the chicken gut microbiome revealed by metagenomics and culture.</title>
        <authorList>
            <person name="Gilroy R."/>
            <person name="Ravi A."/>
            <person name="Getino M."/>
            <person name="Pursley I."/>
            <person name="Horton D.L."/>
            <person name="Alikhan N.F."/>
            <person name="Baker D."/>
            <person name="Gharbi K."/>
            <person name="Hall N."/>
            <person name="Watson M."/>
            <person name="Adriaenssens E.M."/>
            <person name="Foster-Nyarko E."/>
            <person name="Jarju S."/>
            <person name="Secka A."/>
            <person name="Antonio M."/>
            <person name="Oren A."/>
            <person name="Chaudhuri R.R."/>
            <person name="La Ragione R."/>
            <person name="Hildebrand F."/>
            <person name="Pallen M.J."/>
        </authorList>
    </citation>
    <scope>NUCLEOTIDE SEQUENCE</scope>
    <source>
        <strain evidence="4">CHK181-108</strain>
    </source>
</reference>
<comment type="caution">
    <text evidence="4">The sequence shown here is derived from an EMBL/GenBank/DDBJ whole genome shotgun (WGS) entry which is preliminary data.</text>
</comment>
<keyword evidence="2" id="KW-0012">Acyltransferase</keyword>
<dbReference type="PROSITE" id="PS51186">
    <property type="entry name" value="GNAT"/>
    <property type="match status" value="1"/>
</dbReference>
<dbReference type="AlphaFoldDB" id="A0A9D1KPG6"/>
<evidence type="ECO:0000313" key="5">
    <source>
        <dbReference type="Proteomes" id="UP000824165"/>
    </source>
</evidence>
<gene>
    <name evidence="4" type="ORF">IAA60_01865</name>
</gene>
<sequence length="155" mass="17430">MEIRRAGSEDIEGIKRLLVQVNNVHADGRPDLFKHDKRKYTDQELKALLADDTRPVFAAVDGTSLLGYAFCVVTDHTPDNNLTDIKTLYIDDLCVDETARGKHIGTSLYGHVKKWAKENGFYNITLNVWSCNKSAEAFYKTLGLVPQKTTLESIL</sequence>
<dbReference type="EMBL" id="DVLU01000016">
    <property type="protein sequence ID" value="HIT84630.1"/>
    <property type="molecule type" value="Genomic_DNA"/>
</dbReference>
<keyword evidence="1" id="KW-0808">Transferase</keyword>
<proteinExistence type="predicted"/>